<gene>
    <name evidence="1" type="ORF">QQ020_23205</name>
</gene>
<evidence type="ECO:0000313" key="2">
    <source>
        <dbReference type="Proteomes" id="UP001172083"/>
    </source>
</evidence>
<evidence type="ECO:0000313" key="1">
    <source>
        <dbReference type="EMBL" id="MDN5215008.1"/>
    </source>
</evidence>
<proteinExistence type="predicted"/>
<accession>A0ABT8LB61</accession>
<keyword evidence="2" id="KW-1185">Reference proteome</keyword>
<reference evidence="1" key="1">
    <citation type="submission" date="2023-06" db="EMBL/GenBank/DDBJ databases">
        <title>Genomic of Agaribacillus aureum.</title>
        <authorList>
            <person name="Wang G."/>
        </authorList>
    </citation>
    <scope>NUCLEOTIDE SEQUENCE</scope>
    <source>
        <strain evidence="1">BMA12</strain>
    </source>
</reference>
<dbReference type="EMBL" id="JAUJEB010000005">
    <property type="protein sequence ID" value="MDN5215008.1"/>
    <property type="molecule type" value="Genomic_DNA"/>
</dbReference>
<dbReference type="RefSeq" id="WP_346760346.1">
    <property type="nucleotide sequence ID" value="NZ_JAUJEB010000005.1"/>
</dbReference>
<organism evidence="1 2">
    <name type="scientific">Agaribacillus aureus</name>
    <dbReference type="NCBI Taxonomy" id="3051825"/>
    <lineage>
        <taxon>Bacteria</taxon>
        <taxon>Pseudomonadati</taxon>
        <taxon>Bacteroidota</taxon>
        <taxon>Cytophagia</taxon>
        <taxon>Cytophagales</taxon>
        <taxon>Splendidivirgaceae</taxon>
        <taxon>Agaribacillus</taxon>
    </lineage>
</organism>
<name>A0ABT8LB61_9BACT</name>
<dbReference type="Proteomes" id="UP001172083">
    <property type="component" value="Unassembled WGS sequence"/>
</dbReference>
<protein>
    <submittedName>
        <fullName evidence="1">Uncharacterized protein</fullName>
    </submittedName>
</protein>
<sequence length="82" mass="9247">MPEYRRATASVKFNLAWKLAMDEMEAWLNLPHMRNIVPDVAIVRTFVKVNLEEFLNVVAPGSAVSTGPFLDTPTSQADYCFN</sequence>
<comment type="caution">
    <text evidence="1">The sequence shown here is derived from an EMBL/GenBank/DDBJ whole genome shotgun (WGS) entry which is preliminary data.</text>
</comment>